<keyword evidence="1" id="KW-0812">Transmembrane</keyword>
<organism evidence="2 3">
    <name type="scientific">Pseudomonas alkylphenolica</name>
    <dbReference type="NCBI Taxonomy" id="237609"/>
    <lineage>
        <taxon>Bacteria</taxon>
        <taxon>Pseudomonadati</taxon>
        <taxon>Pseudomonadota</taxon>
        <taxon>Gammaproteobacteria</taxon>
        <taxon>Pseudomonadales</taxon>
        <taxon>Pseudomonadaceae</taxon>
        <taxon>Pseudomonas</taxon>
    </lineage>
</organism>
<protein>
    <submittedName>
        <fullName evidence="2">Uncharacterized protein</fullName>
    </submittedName>
</protein>
<dbReference type="InterPro" id="IPR025737">
    <property type="entry name" value="FApF"/>
</dbReference>
<accession>A0A077FB06</accession>
<dbReference type="HOGENOM" id="CLU_2013274_0_0_6"/>
<dbReference type="Pfam" id="PF13557">
    <property type="entry name" value="Phenol_MetA_deg"/>
    <property type="match status" value="1"/>
</dbReference>
<name>A0A077FB06_9PSED</name>
<dbReference type="Proteomes" id="UP000028931">
    <property type="component" value="Chromosome"/>
</dbReference>
<dbReference type="RefSeq" id="WP_051939345.1">
    <property type="nucleotide sequence ID" value="NZ_CP009048.1"/>
</dbReference>
<dbReference type="eggNOG" id="COG4313">
    <property type="taxonomic scope" value="Bacteria"/>
</dbReference>
<reference evidence="2 3" key="1">
    <citation type="submission" date="2014-07" db="EMBL/GenBank/DDBJ databases">
        <authorList>
            <person name="Lee K."/>
            <person name="Lim J.Y."/>
            <person name="Hwang I."/>
        </authorList>
    </citation>
    <scope>NUCLEOTIDE SEQUENCE [LARGE SCALE GENOMIC DNA]</scope>
    <source>
        <strain evidence="2 3">KL28</strain>
    </source>
</reference>
<evidence type="ECO:0000256" key="1">
    <source>
        <dbReference type="SAM" id="Phobius"/>
    </source>
</evidence>
<dbReference type="EMBL" id="CP009048">
    <property type="protein sequence ID" value="AIL61750.1"/>
    <property type="molecule type" value="Genomic_DNA"/>
</dbReference>
<dbReference type="AlphaFoldDB" id="A0A077FB06"/>
<feature type="transmembrane region" description="Helical" evidence="1">
    <location>
        <begin position="76"/>
        <end position="94"/>
    </location>
</feature>
<dbReference type="KEGG" id="palk:PSAKL28_25500"/>
<gene>
    <name evidence="2" type="ORF">PSAKL28_25500</name>
</gene>
<evidence type="ECO:0000313" key="3">
    <source>
        <dbReference type="Proteomes" id="UP000028931"/>
    </source>
</evidence>
<feature type="transmembrane region" description="Helical" evidence="1">
    <location>
        <begin position="100"/>
        <end position="121"/>
    </location>
</feature>
<keyword evidence="1" id="KW-1133">Transmembrane helix</keyword>
<proteinExistence type="predicted"/>
<keyword evidence="1" id="KW-0472">Membrane</keyword>
<evidence type="ECO:0000313" key="2">
    <source>
        <dbReference type="EMBL" id="AIL61750.1"/>
    </source>
</evidence>
<sequence length="123" mass="13419">MDEAVKQATPSLPDASKLINLGNNRWSFKPELGISKRLGPVTVELSGAGTFYTDNDEFLRDHTFSQNPIYQVRGHLIYAFSNGVWVALDTTYFAGGSTSVSVWSIHLGIALIPVLALLGSLHK</sequence>